<dbReference type="InterPro" id="IPR057736">
    <property type="entry name" value="SAF_PseI/NeuA/NeuB"/>
</dbReference>
<dbReference type="PROSITE" id="PS50844">
    <property type="entry name" value="AFP_LIKE"/>
    <property type="match status" value="1"/>
</dbReference>
<dbReference type="PANTHER" id="PTHR42966:SF1">
    <property type="entry name" value="SIALIC ACID SYNTHASE"/>
    <property type="match status" value="1"/>
</dbReference>
<evidence type="ECO:0000259" key="1">
    <source>
        <dbReference type="PROSITE" id="PS50844"/>
    </source>
</evidence>
<organism evidence="2 3">
    <name type="scientific">Pseudodesulfovibrio nedwellii</name>
    <dbReference type="NCBI Taxonomy" id="2973072"/>
    <lineage>
        <taxon>Bacteria</taxon>
        <taxon>Pseudomonadati</taxon>
        <taxon>Thermodesulfobacteriota</taxon>
        <taxon>Desulfovibrionia</taxon>
        <taxon>Desulfovibrionales</taxon>
        <taxon>Desulfovibrionaceae</taxon>
    </lineage>
</organism>
<dbReference type="Pfam" id="PF03102">
    <property type="entry name" value="NeuB"/>
    <property type="match status" value="1"/>
</dbReference>
<protein>
    <submittedName>
        <fullName evidence="2">N-acylneuraminate-9-phosphate synthase</fullName>
    </submittedName>
</protein>
<evidence type="ECO:0000313" key="3">
    <source>
        <dbReference type="Proteomes" id="UP001317742"/>
    </source>
</evidence>
<dbReference type="SUPFAM" id="SSF51569">
    <property type="entry name" value="Aldolase"/>
    <property type="match status" value="1"/>
</dbReference>
<dbReference type="Gene3D" id="3.90.1210.10">
    <property type="entry name" value="Antifreeze-like/N-acetylneuraminic acid synthase C-terminal domain"/>
    <property type="match status" value="1"/>
</dbReference>
<dbReference type="CDD" id="cd11615">
    <property type="entry name" value="SAF_NeuB_like"/>
    <property type="match status" value="1"/>
</dbReference>
<name>A0ABM8B2N6_9BACT</name>
<dbReference type="Gene3D" id="3.20.20.70">
    <property type="entry name" value="Aldolase class I"/>
    <property type="match status" value="1"/>
</dbReference>
<dbReference type="Pfam" id="PF08666">
    <property type="entry name" value="SAF"/>
    <property type="match status" value="1"/>
</dbReference>
<accession>A0ABM8B2N6</accession>
<keyword evidence="3" id="KW-1185">Reference proteome</keyword>
<dbReference type="RefSeq" id="WP_281760581.1">
    <property type="nucleotide sequence ID" value="NZ_AP026709.1"/>
</dbReference>
<dbReference type="SUPFAM" id="SSF51269">
    <property type="entry name" value="AFP III-like domain"/>
    <property type="match status" value="1"/>
</dbReference>
<dbReference type="InterPro" id="IPR006190">
    <property type="entry name" value="SAF_AFP_Neu5Ac"/>
</dbReference>
<gene>
    <name evidence="2" type="ORF">SYK_24350</name>
</gene>
<reference evidence="2 3" key="1">
    <citation type="submission" date="2022-08" db="EMBL/GenBank/DDBJ databases">
        <title>Genome Sequence of the sulphate-reducing bacterium, Pseudodesulfovibrio sp. SYK.</title>
        <authorList>
            <person name="Kondo R."/>
            <person name="Kataoka T."/>
        </authorList>
    </citation>
    <scope>NUCLEOTIDE SEQUENCE [LARGE SCALE GENOMIC DNA]</scope>
    <source>
        <strain evidence="2 3">SYK</strain>
    </source>
</reference>
<evidence type="ECO:0000313" key="2">
    <source>
        <dbReference type="EMBL" id="BDQ38075.1"/>
    </source>
</evidence>
<dbReference type="InterPro" id="IPR013974">
    <property type="entry name" value="SAF"/>
</dbReference>
<dbReference type="InterPro" id="IPR036732">
    <property type="entry name" value="AFP_Neu5c_C_sf"/>
</dbReference>
<dbReference type="PANTHER" id="PTHR42966">
    <property type="entry name" value="N-ACETYLNEURAMINATE SYNTHASE"/>
    <property type="match status" value="1"/>
</dbReference>
<proteinExistence type="predicted"/>
<dbReference type="InterPro" id="IPR051690">
    <property type="entry name" value="PseI-like"/>
</dbReference>
<sequence length="355" mass="39108">MNNNSKPVYIKGQPVGDGCPAVFLAEINSAFDTDMEQGQRMIRSASEAGADFLKAEILCSTDIVLNDGSRFEYEYGDNGERTSETWYDIVARKVNPLSFYESLFEYSRSLNLEFIVSVYDLASVEFLADMQAAALKIPSSNLNHEPLIVAAAKTSIPLILDTNKAYTSDIARALLWCEQQGNSNVVLNHHPGSGPAPAEQHNLNYIRHLKQTFGVPVGLSCHYVGDEILYAALGAGANLLEKPISFDPSHKDLDTVFAANIDDLPSILAKVRACSAALGDGKPRAYMPDRELDQWMGVIAQKDITPGDKLTTDNCRFSWPCKGISVEDWSKIEGRTVVHDIFADHPVRWGDVSFD</sequence>
<dbReference type="InterPro" id="IPR013785">
    <property type="entry name" value="Aldolase_TIM"/>
</dbReference>
<feature type="domain" description="AFP-like" evidence="1">
    <location>
        <begin position="297"/>
        <end position="355"/>
    </location>
</feature>
<dbReference type="EMBL" id="AP026709">
    <property type="protein sequence ID" value="BDQ38075.1"/>
    <property type="molecule type" value="Genomic_DNA"/>
</dbReference>
<dbReference type="InterPro" id="IPR013132">
    <property type="entry name" value="PseI/NeuA/B-like_N"/>
</dbReference>
<dbReference type="Proteomes" id="UP001317742">
    <property type="component" value="Chromosome"/>
</dbReference>